<dbReference type="RefSeq" id="WP_153982459.1">
    <property type="nucleotide sequence ID" value="NZ_BAAANZ010000008.1"/>
</dbReference>
<proteinExistence type="predicted"/>
<protein>
    <recommendedName>
        <fullName evidence="3">Helix-turn-helix domain-containing protein</fullName>
    </recommendedName>
</protein>
<dbReference type="OrthoDB" id="5118497at2"/>
<evidence type="ECO:0000313" key="1">
    <source>
        <dbReference type="EMBL" id="MBB5618903.1"/>
    </source>
</evidence>
<sequence length="200" mass="21553">METATRTAASQLGVSQRQVQRMVRAGRLAHRDVAGRTVVSGRAVLAASRSRGRGRSWDEQTVRAACDLLDSGSTSAISGSQRSRLRARLRDLSAAELAYHVLGSRVSLWRSTAASGDTIAEGDQSLTSTGATLRVAVTPDANTLARQWRLIEDVDGETVLVELETSAGAVVSDIVVYAYGDQRSSSAALERLRERQEKLR</sequence>
<keyword evidence="2" id="KW-1185">Reference proteome</keyword>
<accession>A0A840X8J0</accession>
<organism evidence="1 2">
    <name type="scientific">Microcella frigidaquae</name>
    <dbReference type="NCBI Taxonomy" id="424758"/>
    <lineage>
        <taxon>Bacteria</taxon>
        <taxon>Bacillati</taxon>
        <taxon>Actinomycetota</taxon>
        <taxon>Actinomycetes</taxon>
        <taxon>Micrococcales</taxon>
        <taxon>Microbacteriaceae</taxon>
        <taxon>Microcella</taxon>
    </lineage>
</organism>
<reference evidence="1 2" key="1">
    <citation type="submission" date="2020-08" db="EMBL/GenBank/DDBJ databases">
        <title>Sequencing the genomes of 1000 actinobacteria strains.</title>
        <authorList>
            <person name="Klenk H.-P."/>
        </authorList>
    </citation>
    <scope>NUCLEOTIDE SEQUENCE [LARGE SCALE GENOMIC DNA]</scope>
    <source>
        <strain evidence="1 2">DSM 23889</strain>
    </source>
</reference>
<comment type="caution">
    <text evidence="1">The sequence shown here is derived from an EMBL/GenBank/DDBJ whole genome shotgun (WGS) entry which is preliminary data.</text>
</comment>
<evidence type="ECO:0008006" key="3">
    <source>
        <dbReference type="Google" id="ProtNLM"/>
    </source>
</evidence>
<dbReference type="Proteomes" id="UP000552883">
    <property type="component" value="Unassembled WGS sequence"/>
</dbReference>
<dbReference type="AlphaFoldDB" id="A0A840X8J0"/>
<gene>
    <name evidence="1" type="ORF">BJ959_002399</name>
</gene>
<name>A0A840X8J0_9MICO</name>
<evidence type="ECO:0000313" key="2">
    <source>
        <dbReference type="Proteomes" id="UP000552883"/>
    </source>
</evidence>
<dbReference type="EMBL" id="JACHBS010000001">
    <property type="protein sequence ID" value="MBB5618903.1"/>
    <property type="molecule type" value="Genomic_DNA"/>
</dbReference>